<comment type="caution">
    <text evidence="2">The sequence shown here is derived from an EMBL/GenBank/DDBJ whole genome shotgun (WGS) entry which is preliminary data.</text>
</comment>
<reference evidence="2" key="1">
    <citation type="submission" date="2023-03" db="EMBL/GenBank/DDBJ databases">
        <title>Massive genome expansion in bonnet fungi (Mycena s.s.) driven by repeated elements and novel gene families across ecological guilds.</title>
        <authorList>
            <consortium name="Lawrence Berkeley National Laboratory"/>
            <person name="Harder C.B."/>
            <person name="Miyauchi S."/>
            <person name="Viragh M."/>
            <person name="Kuo A."/>
            <person name="Thoen E."/>
            <person name="Andreopoulos B."/>
            <person name="Lu D."/>
            <person name="Skrede I."/>
            <person name="Drula E."/>
            <person name="Henrissat B."/>
            <person name="Morin E."/>
            <person name="Kohler A."/>
            <person name="Barry K."/>
            <person name="LaButti K."/>
            <person name="Morin E."/>
            <person name="Salamov A."/>
            <person name="Lipzen A."/>
            <person name="Mereny Z."/>
            <person name="Hegedus B."/>
            <person name="Baldrian P."/>
            <person name="Stursova M."/>
            <person name="Weitz H."/>
            <person name="Taylor A."/>
            <person name="Grigoriev I.V."/>
            <person name="Nagy L.G."/>
            <person name="Martin F."/>
            <person name="Kauserud H."/>
        </authorList>
    </citation>
    <scope>NUCLEOTIDE SEQUENCE</scope>
    <source>
        <strain evidence="2">9144</strain>
    </source>
</reference>
<evidence type="ECO:0000256" key="1">
    <source>
        <dbReference type="SAM" id="MobiDB-lite"/>
    </source>
</evidence>
<gene>
    <name evidence="2" type="ORF">GGX14DRAFT_577892</name>
</gene>
<evidence type="ECO:0000313" key="3">
    <source>
        <dbReference type="Proteomes" id="UP001219525"/>
    </source>
</evidence>
<dbReference type="Proteomes" id="UP001219525">
    <property type="component" value="Unassembled WGS sequence"/>
</dbReference>
<proteinExistence type="predicted"/>
<feature type="region of interest" description="Disordered" evidence="1">
    <location>
        <begin position="123"/>
        <end position="142"/>
    </location>
</feature>
<sequence>MASMHARRQGSAAHLVQTSLGSSPPTSSPLQPHPRHAHIVIGANSNSLCACLMHAIGAPHLLGPKYTTNRQRIARQAEIEGDRSVDARENQIPVGALSWTCGFRDVAWTARMPRWGAHTDEVLTGDLGKRRPLPAPRSPARSRTPLAIAAPRRRHHAVRHSRPSCAALASLHALTRLELTHTGAPLLCKLLDALARTPALAPLRALAPRAEPHRRAAPVRTRVPPLCKLLDALARTPALARSPRCVPSCLELTRTGAPPLCELLDALAADARTGALTPKLSRTSAPPLCKLLNVLAADARTGALTPLRALARLELTCTGAPPLCELLDALAVDADCLRFFRRSLHRTWT</sequence>
<organism evidence="2 3">
    <name type="scientific">Mycena pura</name>
    <dbReference type="NCBI Taxonomy" id="153505"/>
    <lineage>
        <taxon>Eukaryota</taxon>
        <taxon>Fungi</taxon>
        <taxon>Dikarya</taxon>
        <taxon>Basidiomycota</taxon>
        <taxon>Agaricomycotina</taxon>
        <taxon>Agaricomycetes</taxon>
        <taxon>Agaricomycetidae</taxon>
        <taxon>Agaricales</taxon>
        <taxon>Marasmiineae</taxon>
        <taxon>Mycenaceae</taxon>
        <taxon>Mycena</taxon>
    </lineage>
</organism>
<dbReference type="AlphaFoldDB" id="A0AAD6Y3K3"/>
<accession>A0AAD6Y3K3</accession>
<protein>
    <submittedName>
        <fullName evidence="2">Uncharacterized protein</fullName>
    </submittedName>
</protein>
<name>A0AAD6Y3K3_9AGAR</name>
<feature type="compositionally biased region" description="Low complexity" evidence="1">
    <location>
        <begin position="17"/>
        <end position="30"/>
    </location>
</feature>
<keyword evidence="3" id="KW-1185">Reference proteome</keyword>
<feature type="region of interest" description="Disordered" evidence="1">
    <location>
        <begin position="1"/>
        <end position="34"/>
    </location>
</feature>
<evidence type="ECO:0000313" key="2">
    <source>
        <dbReference type="EMBL" id="KAJ7192733.1"/>
    </source>
</evidence>
<dbReference type="EMBL" id="JARJCW010000116">
    <property type="protein sequence ID" value="KAJ7192733.1"/>
    <property type="molecule type" value="Genomic_DNA"/>
</dbReference>